<gene>
    <name evidence="1" type="ORF">WJM97_21915</name>
</gene>
<evidence type="ECO:0000313" key="1">
    <source>
        <dbReference type="EMBL" id="WZB87976.1"/>
    </source>
</evidence>
<reference evidence="1 2" key="1">
    <citation type="submission" date="2024-04" db="EMBL/GenBank/DDBJ databases">
        <title>Okeanomitos corallinicola gen. &amp; sp. nov. (Nostocales, Cyanobacteria), a new toxic marine heterocyst-forming cyanobacterium from a coral reef.</title>
        <authorList>
            <person name="Li H."/>
            <person name="Li R."/>
            <person name="Kang J."/>
            <person name="Hii K.S."/>
            <person name="Mohamed H.F."/>
            <person name="Xu X."/>
            <person name="Luo Z."/>
        </authorList>
    </citation>
    <scope>NUCLEOTIDE SEQUENCE [LARGE SCALE GENOMIC DNA]</scope>
    <source>
        <strain evidence="1 2">TIOX110</strain>
    </source>
</reference>
<dbReference type="RefSeq" id="WP_353930885.1">
    <property type="nucleotide sequence ID" value="NZ_CP150886.1"/>
</dbReference>
<organism evidence="1 2">
    <name type="scientific">Okeanomitos corallinicola TIOX110</name>
    <dbReference type="NCBI Taxonomy" id="3133117"/>
    <lineage>
        <taxon>Bacteria</taxon>
        <taxon>Bacillati</taxon>
        <taxon>Cyanobacteriota</taxon>
        <taxon>Cyanophyceae</taxon>
        <taxon>Nostocales</taxon>
        <taxon>Aphanizomenonaceae</taxon>
        <taxon>Okeanomitos</taxon>
    </lineage>
</organism>
<keyword evidence="2" id="KW-1185">Reference proteome</keyword>
<evidence type="ECO:0000313" key="2">
    <source>
        <dbReference type="Proteomes" id="UP001483337"/>
    </source>
</evidence>
<accession>A0ABZ2USM8</accession>
<sequence>MASKVISFRLSDSEIEILESLRSPSDEQSLNVTAARLLRNILGTSTQENKPVDSIGIQEIIKREIKNLSTEDTKTEAVDSIVIKSLVSQEVQKAITELICQTKESTGSLITTDTEKDIGDRLTKLEESRDKIEGFEADFNVWVDDLKDVSMLSSQVKHLSSRVENVEKSLNDWVLRLCEMMNYWDSKMQQVVDKLRARLVRYYGDIKEDTLIKLKVGKQSSHSKSIDEFIKQLEKYGEE</sequence>
<protein>
    <submittedName>
        <fullName evidence="1">Uncharacterized protein</fullName>
    </submittedName>
</protein>
<name>A0ABZ2USM8_9CYAN</name>
<dbReference type="EMBL" id="CP150886">
    <property type="protein sequence ID" value="WZB87976.1"/>
    <property type="molecule type" value="Genomic_DNA"/>
</dbReference>
<proteinExistence type="predicted"/>
<dbReference type="Proteomes" id="UP001483337">
    <property type="component" value="Chromosome"/>
</dbReference>